<dbReference type="Proteomes" id="UP001595843">
    <property type="component" value="Unassembled WGS sequence"/>
</dbReference>
<name>A0ABV8JEC7_9BACL</name>
<organism evidence="1 2">
    <name type="scientific">Salinithrix halophila</name>
    <dbReference type="NCBI Taxonomy" id="1485204"/>
    <lineage>
        <taxon>Bacteria</taxon>
        <taxon>Bacillati</taxon>
        <taxon>Bacillota</taxon>
        <taxon>Bacilli</taxon>
        <taxon>Bacillales</taxon>
        <taxon>Thermoactinomycetaceae</taxon>
        <taxon>Salinithrix</taxon>
    </lineage>
</organism>
<accession>A0ABV8JEC7</accession>
<protein>
    <submittedName>
        <fullName evidence="1">DUF3679 domain-containing protein</fullName>
    </submittedName>
</protein>
<comment type="caution">
    <text evidence="1">The sequence shown here is derived from an EMBL/GenBank/DDBJ whole genome shotgun (WGS) entry which is preliminary data.</text>
</comment>
<dbReference type="Pfam" id="PF12438">
    <property type="entry name" value="DUF3679"/>
    <property type="match status" value="1"/>
</dbReference>
<dbReference type="EMBL" id="JBHSAP010000009">
    <property type="protein sequence ID" value="MFC4076758.1"/>
    <property type="molecule type" value="Genomic_DNA"/>
</dbReference>
<evidence type="ECO:0000313" key="2">
    <source>
        <dbReference type="Proteomes" id="UP001595843"/>
    </source>
</evidence>
<proteinExistence type="predicted"/>
<keyword evidence="2" id="KW-1185">Reference proteome</keyword>
<dbReference type="InterPro" id="IPR020534">
    <property type="entry name" value="Uncharacterised_YqxA"/>
</dbReference>
<dbReference type="RefSeq" id="WP_380703988.1">
    <property type="nucleotide sequence ID" value="NZ_JBHSAP010000009.1"/>
</dbReference>
<evidence type="ECO:0000313" key="1">
    <source>
        <dbReference type="EMBL" id="MFC4076758.1"/>
    </source>
</evidence>
<gene>
    <name evidence="1" type="ORF">ACFOUO_08040</name>
</gene>
<reference evidence="2" key="1">
    <citation type="journal article" date="2019" name="Int. J. Syst. Evol. Microbiol.">
        <title>The Global Catalogue of Microorganisms (GCM) 10K type strain sequencing project: providing services to taxonomists for standard genome sequencing and annotation.</title>
        <authorList>
            <consortium name="The Broad Institute Genomics Platform"/>
            <consortium name="The Broad Institute Genome Sequencing Center for Infectious Disease"/>
            <person name="Wu L."/>
            <person name="Ma J."/>
        </authorList>
    </citation>
    <scope>NUCLEOTIDE SEQUENCE [LARGE SCALE GENOMIC DNA]</scope>
    <source>
        <strain evidence="2">IBRC-M 10813</strain>
    </source>
</reference>
<sequence>MRMTLQAIALLLTLMLGIVLGIGTAETNIQKIQGSQGAPRAVQISPDEDGQVEIAVLGKVYETEHPVTVEKVKEKTQKVQEAKKEIEAGSSWLADAGNQAGDGVRKAARKMVDTMVGWVQDGN</sequence>